<dbReference type="Proteomes" id="UP000186817">
    <property type="component" value="Unassembled WGS sequence"/>
</dbReference>
<accession>A0A1Q9EG18</accession>
<comment type="caution">
    <text evidence="1">The sequence shown here is derived from an EMBL/GenBank/DDBJ whole genome shotgun (WGS) entry which is preliminary data.</text>
</comment>
<dbReference type="AlphaFoldDB" id="A0A1Q9EG18"/>
<evidence type="ECO:0000313" key="1">
    <source>
        <dbReference type="EMBL" id="OLQ06386.1"/>
    </source>
</evidence>
<organism evidence="1 2">
    <name type="scientific">Symbiodinium microadriaticum</name>
    <name type="common">Dinoflagellate</name>
    <name type="synonym">Zooxanthella microadriatica</name>
    <dbReference type="NCBI Taxonomy" id="2951"/>
    <lineage>
        <taxon>Eukaryota</taxon>
        <taxon>Sar</taxon>
        <taxon>Alveolata</taxon>
        <taxon>Dinophyceae</taxon>
        <taxon>Suessiales</taxon>
        <taxon>Symbiodiniaceae</taxon>
        <taxon>Symbiodinium</taxon>
    </lineage>
</organism>
<sequence length="238" mass="26027">MSASCPQASVRSILQGTQRLFVLGFSTTGGGHERLTAVLTEHLRGEEDLERVTLLVSMPEPWKGEMLADGSVPQEKRQKVDHTQSILAKLSPLLKRRCRLIFVRALKSVTGFYTTQAGAAAKELMWEMVVARPEVYRGEEAKRIRELRLVLRYLGAADPLIEACTGAWAQLLRQLGVEAVAEGARCELPQAPDTTATGLARVPAGEVLSREQHTLLEATAKAMMALAESASELFITGF</sequence>
<name>A0A1Q9EG18_SYMMI</name>
<keyword evidence="2" id="KW-1185">Reference proteome</keyword>
<gene>
    <name evidence="1" type="ORF">AK812_SmicGene10341</name>
</gene>
<protein>
    <submittedName>
        <fullName evidence="1">Uncharacterized protein</fullName>
    </submittedName>
</protein>
<evidence type="ECO:0000313" key="2">
    <source>
        <dbReference type="Proteomes" id="UP000186817"/>
    </source>
</evidence>
<proteinExistence type="predicted"/>
<reference evidence="1 2" key="1">
    <citation type="submission" date="2016-02" db="EMBL/GenBank/DDBJ databases">
        <title>Genome analysis of coral dinoflagellate symbionts highlights evolutionary adaptations to a symbiotic lifestyle.</title>
        <authorList>
            <person name="Aranda M."/>
            <person name="Li Y."/>
            <person name="Liew Y.J."/>
            <person name="Baumgarten S."/>
            <person name="Simakov O."/>
            <person name="Wilson M."/>
            <person name="Piel J."/>
            <person name="Ashoor H."/>
            <person name="Bougouffa S."/>
            <person name="Bajic V.B."/>
            <person name="Ryu T."/>
            <person name="Ravasi T."/>
            <person name="Bayer T."/>
            <person name="Micklem G."/>
            <person name="Kim H."/>
            <person name="Bhak J."/>
            <person name="Lajeunesse T.C."/>
            <person name="Voolstra C.R."/>
        </authorList>
    </citation>
    <scope>NUCLEOTIDE SEQUENCE [LARGE SCALE GENOMIC DNA]</scope>
    <source>
        <strain evidence="1 2">CCMP2467</strain>
    </source>
</reference>
<dbReference type="OrthoDB" id="422500at2759"/>
<dbReference type="EMBL" id="LSRX01000161">
    <property type="protein sequence ID" value="OLQ06386.1"/>
    <property type="molecule type" value="Genomic_DNA"/>
</dbReference>